<reference evidence="3 4" key="1">
    <citation type="submission" date="2013-09" db="EMBL/GenBank/DDBJ databases">
        <title>Corchorus capsularis genome sequencing.</title>
        <authorList>
            <person name="Alam M."/>
            <person name="Haque M.S."/>
            <person name="Islam M.S."/>
            <person name="Emdad E.M."/>
            <person name="Islam M.M."/>
            <person name="Ahmed B."/>
            <person name="Halim A."/>
            <person name="Hossen Q.M.M."/>
            <person name="Hossain M.Z."/>
            <person name="Ahmed R."/>
            <person name="Khan M.M."/>
            <person name="Islam R."/>
            <person name="Rashid M.M."/>
            <person name="Khan S.A."/>
            <person name="Rahman M.S."/>
            <person name="Alam M."/>
        </authorList>
    </citation>
    <scope>NUCLEOTIDE SEQUENCE [LARGE SCALE GENOMIC DNA]</scope>
    <source>
        <strain evidence="4">cv. CVL-1</strain>
        <tissue evidence="3">Whole seedling</tissue>
    </source>
</reference>
<keyword evidence="4" id="KW-1185">Reference proteome</keyword>
<dbReference type="STRING" id="210143.A0A1R3GEU5"/>
<dbReference type="InterPro" id="IPR036322">
    <property type="entry name" value="WD40_repeat_dom_sf"/>
</dbReference>
<proteinExistence type="predicted"/>
<dbReference type="GO" id="GO:0045717">
    <property type="term" value="P:negative regulation of fatty acid biosynthetic process"/>
    <property type="evidence" value="ECO:0007669"/>
    <property type="project" value="TreeGrafter"/>
</dbReference>
<keyword evidence="1" id="KW-0853">WD repeat</keyword>
<dbReference type="SUPFAM" id="SSF50978">
    <property type="entry name" value="WD40 repeat-like"/>
    <property type="match status" value="1"/>
</dbReference>
<dbReference type="OrthoDB" id="4869960at2759"/>
<evidence type="ECO:0000256" key="2">
    <source>
        <dbReference type="ARBA" id="ARBA00022737"/>
    </source>
</evidence>
<dbReference type="EMBL" id="AWWV01014479">
    <property type="protein sequence ID" value="OMO56603.1"/>
    <property type="molecule type" value="Genomic_DNA"/>
</dbReference>
<comment type="caution">
    <text evidence="3">The sequence shown here is derived from an EMBL/GenBank/DDBJ whole genome shotgun (WGS) entry which is preliminary data.</text>
</comment>
<protein>
    <submittedName>
        <fullName evidence="3">Uncharacterized protein</fullName>
    </submittedName>
</protein>
<organism evidence="3 4">
    <name type="scientific">Corchorus capsularis</name>
    <name type="common">Jute</name>
    <dbReference type="NCBI Taxonomy" id="210143"/>
    <lineage>
        <taxon>Eukaryota</taxon>
        <taxon>Viridiplantae</taxon>
        <taxon>Streptophyta</taxon>
        <taxon>Embryophyta</taxon>
        <taxon>Tracheophyta</taxon>
        <taxon>Spermatophyta</taxon>
        <taxon>Magnoliopsida</taxon>
        <taxon>eudicotyledons</taxon>
        <taxon>Gunneridae</taxon>
        <taxon>Pentapetalae</taxon>
        <taxon>rosids</taxon>
        <taxon>malvids</taxon>
        <taxon>Malvales</taxon>
        <taxon>Malvaceae</taxon>
        <taxon>Grewioideae</taxon>
        <taxon>Apeibeae</taxon>
        <taxon>Corchorus</taxon>
    </lineage>
</organism>
<dbReference type="InterPro" id="IPR015943">
    <property type="entry name" value="WD40/YVTN_repeat-like_dom_sf"/>
</dbReference>
<accession>A0A1R3GEU5</accession>
<dbReference type="GO" id="GO:0005737">
    <property type="term" value="C:cytoplasm"/>
    <property type="evidence" value="ECO:0007669"/>
    <property type="project" value="TreeGrafter"/>
</dbReference>
<keyword evidence="2" id="KW-0677">Repeat</keyword>
<gene>
    <name evidence="3" type="ORF">CCACVL1_26422</name>
</gene>
<dbReference type="Proteomes" id="UP000188268">
    <property type="component" value="Unassembled WGS sequence"/>
</dbReference>
<evidence type="ECO:0000313" key="4">
    <source>
        <dbReference type="Proteomes" id="UP000188268"/>
    </source>
</evidence>
<evidence type="ECO:0000256" key="1">
    <source>
        <dbReference type="ARBA" id="ARBA00022574"/>
    </source>
</evidence>
<sequence length="164" mass="17626">MSSYVVSGAGEAEVLLFNLSRLSGRGLNDGAISPSVQYQCHTRRVKKLAVEVGNPNVVWSATEGGTLRQHDFREGTSCPPGGSSPRNCHNGLLDLRCGAKRSLADPPRYTLALKSWDISSTRPHLLLAGGNDAFSRLYDRRMLPPLTSVAIALKNAPELNGGKI</sequence>
<dbReference type="PANTHER" id="PTHR15574:SF40">
    <property type="entry name" value="WD AND TETRATRICOPEPTIDE REPEATS PROTEIN 1"/>
    <property type="match status" value="1"/>
</dbReference>
<dbReference type="Gramene" id="OMO56603">
    <property type="protein sequence ID" value="OMO56603"/>
    <property type="gene ID" value="CCACVL1_26422"/>
</dbReference>
<evidence type="ECO:0000313" key="3">
    <source>
        <dbReference type="EMBL" id="OMO56603.1"/>
    </source>
</evidence>
<dbReference type="InterPro" id="IPR045151">
    <property type="entry name" value="DCAF8"/>
</dbReference>
<dbReference type="Gene3D" id="2.130.10.10">
    <property type="entry name" value="YVTN repeat-like/Quinoprotein amine dehydrogenase"/>
    <property type="match status" value="1"/>
</dbReference>
<dbReference type="AlphaFoldDB" id="A0A1R3GEU5"/>
<name>A0A1R3GEU5_COCAP</name>
<dbReference type="PANTHER" id="PTHR15574">
    <property type="entry name" value="WD REPEAT DOMAIN-CONTAINING FAMILY"/>
    <property type="match status" value="1"/>
</dbReference>
<dbReference type="GO" id="GO:0080008">
    <property type="term" value="C:Cul4-RING E3 ubiquitin ligase complex"/>
    <property type="evidence" value="ECO:0007669"/>
    <property type="project" value="TreeGrafter"/>
</dbReference>